<evidence type="ECO:0000313" key="8">
    <source>
        <dbReference type="Proteomes" id="UP000028926"/>
    </source>
</evidence>
<dbReference type="InterPro" id="IPR051692">
    <property type="entry name" value="OMP-like"/>
</dbReference>
<protein>
    <recommendedName>
        <fullName evidence="6">Outer membrane protein beta-barrel domain-containing protein</fullName>
    </recommendedName>
</protein>
<keyword evidence="3" id="KW-0472">Membrane</keyword>
<dbReference type="Proteomes" id="UP000028926">
    <property type="component" value="Chromosome"/>
</dbReference>
<dbReference type="Pfam" id="PF13505">
    <property type="entry name" value="OMP_b-brl"/>
    <property type="match status" value="1"/>
</dbReference>
<dbReference type="GO" id="GO:0016020">
    <property type="term" value="C:membrane"/>
    <property type="evidence" value="ECO:0007669"/>
    <property type="project" value="UniProtKB-SubCell"/>
</dbReference>
<dbReference type="AlphaFoldDB" id="A0A077AX09"/>
<keyword evidence="8" id="KW-1185">Reference proteome</keyword>
<name>A0A077AX09_9PROT</name>
<dbReference type="KEGG" id="paca:ID47_10830"/>
<accession>A0A077AX09</accession>
<evidence type="ECO:0000256" key="2">
    <source>
        <dbReference type="ARBA" id="ARBA00022729"/>
    </source>
</evidence>
<keyword evidence="2 5" id="KW-0732">Signal</keyword>
<feature type="signal peptide" evidence="5">
    <location>
        <begin position="1"/>
        <end position="20"/>
    </location>
</feature>
<proteinExistence type="inferred from homology"/>
<dbReference type="Gene3D" id="2.40.160.20">
    <property type="match status" value="1"/>
</dbReference>
<evidence type="ECO:0000313" key="7">
    <source>
        <dbReference type="EMBL" id="AIK97111.1"/>
    </source>
</evidence>
<dbReference type="PANTHER" id="PTHR34001:SF3">
    <property type="entry name" value="BLL7405 PROTEIN"/>
    <property type="match status" value="1"/>
</dbReference>
<evidence type="ECO:0000256" key="3">
    <source>
        <dbReference type="ARBA" id="ARBA00023136"/>
    </source>
</evidence>
<feature type="chain" id="PRO_5001717466" description="Outer membrane protein beta-barrel domain-containing protein" evidence="5">
    <location>
        <begin position="21"/>
        <end position="214"/>
    </location>
</feature>
<comment type="subcellular location">
    <subcellularLocation>
        <location evidence="1">Membrane</location>
    </subcellularLocation>
</comment>
<feature type="domain" description="Outer membrane protein beta-barrel" evidence="6">
    <location>
        <begin position="6"/>
        <end position="214"/>
    </location>
</feature>
<dbReference type="RefSeq" id="WP_038466219.1">
    <property type="nucleotide sequence ID" value="NZ_CP008941.1"/>
</dbReference>
<sequence length="214" mass="23582">MKKIIASAVVAAATLSASQAAVFNGYSAGITAGSFSSQNRWNHKDNGTTQKEKLNKTFGTYGIHFDYDRSAPNAFYWGLGLDAMLFSGKKTHTDQEEGIKETLKYTWSSELNARLGYNICNNAAVYGLVGVRAYHKKLKALDTDDNSVIYKLEKTRLAPVIGAGIKAKVAANISAGVEYRYAFEKKRTWKYADGSKSELKQDSHAVLAKVSYHF</sequence>
<dbReference type="HOGENOM" id="CLU_1286864_0_0_5"/>
<reference evidence="7 8" key="1">
    <citation type="submission" date="2014-07" db="EMBL/GenBank/DDBJ databases">
        <title>Comparative genomic insights into amoeba endosymbionts belonging to the families of Holosporaceae and Candidatus Midichloriaceae within Rickettsiales.</title>
        <authorList>
            <person name="Wang Z."/>
            <person name="Wu M."/>
        </authorList>
    </citation>
    <scope>NUCLEOTIDE SEQUENCE [LARGE SCALE GENOMIC DNA]</scope>
    <source>
        <strain evidence="7">PRA3</strain>
    </source>
</reference>
<evidence type="ECO:0000256" key="4">
    <source>
        <dbReference type="ARBA" id="ARBA00038306"/>
    </source>
</evidence>
<dbReference type="EMBL" id="CP008941">
    <property type="protein sequence ID" value="AIK97111.1"/>
    <property type="molecule type" value="Genomic_DNA"/>
</dbReference>
<dbReference type="InterPro" id="IPR011250">
    <property type="entry name" value="OMP/PagP_B-barrel"/>
</dbReference>
<organism evidence="7 8">
    <name type="scientific">Candidatus Odyssella acanthamoebae</name>
    <dbReference type="NCBI Taxonomy" id="91604"/>
    <lineage>
        <taxon>Bacteria</taxon>
        <taxon>Pseudomonadati</taxon>
        <taxon>Pseudomonadota</taxon>
        <taxon>Alphaproteobacteria</taxon>
        <taxon>Holosporales</taxon>
        <taxon>Candidatus Paracaedibacteraceae</taxon>
        <taxon>Candidatus Odyssella</taxon>
    </lineage>
</organism>
<dbReference type="OrthoDB" id="9815357at2"/>
<gene>
    <name evidence="7" type="ORF">ID47_10830</name>
</gene>
<dbReference type="PANTHER" id="PTHR34001">
    <property type="entry name" value="BLL7405 PROTEIN"/>
    <property type="match status" value="1"/>
</dbReference>
<comment type="similarity">
    <text evidence="4">Belongs to the Omp25/RopB family.</text>
</comment>
<dbReference type="InterPro" id="IPR027385">
    <property type="entry name" value="Beta-barrel_OMP"/>
</dbReference>
<evidence type="ECO:0000259" key="6">
    <source>
        <dbReference type="Pfam" id="PF13505"/>
    </source>
</evidence>
<dbReference type="SUPFAM" id="SSF56925">
    <property type="entry name" value="OMPA-like"/>
    <property type="match status" value="1"/>
</dbReference>
<evidence type="ECO:0000256" key="1">
    <source>
        <dbReference type="ARBA" id="ARBA00004370"/>
    </source>
</evidence>
<evidence type="ECO:0000256" key="5">
    <source>
        <dbReference type="SAM" id="SignalP"/>
    </source>
</evidence>
<dbReference type="eggNOG" id="ENOG5031A3T">
    <property type="taxonomic scope" value="Bacteria"/>
</dbReference>